<evidence type="ECO:0000313" key="2">
    <source>
        <dbReference type="EMBL" id="KAG8468402.1"/>
    </source>
</evidence>
<dbReference type="AlphaFoldDB" id="A0A8J5XTW1"/>
<gene>
    <name evidence="2" type="ORF">KFE25_013485</name>
</gene>
<dbReference type="Proteomes" id="UP000751190">
    <property type="component" value="Unassembled WGS sequence"/>
</dbReference>
<reference evidence="2" key="1">
    <citation type="submission" date="2021-05" db="EMBL/GenBank/DDBJ databases">
        <title>The genome of the haptophyte Pavlova lutheri (Diacronema luteri, Pavlovales) - a model for lipid biosynthesis in eukaryotic algae.</title>
        <authorList>
            <person name="Hulatt C.J."/>
            <person name="Posewitz M.C."/>
        </authorList>
    </citation>
    <scope>NUCLEOTIDE SEQUENCE</scope>
    <source>
        <strain evidence="2">NIVA-4/92</strain>
    </source>
</reference>
<dbReference type="InterPro" id="IPR046824">
    <property type="entry name" value="Mss51-like_C"/>
</dbReference>
<dbReference type="EMBL" id="JAGTXO010000004">
    <property type="protein sequence ID" value="KAG8468402.1"/>
    <property type="molecule type" value="Genomic_DNA"/>
</dbReference>
<organism evidence="2 3">
    <name type="scientific">Diacronema lutheri</name>
    <name type="common">Unicellular marine alga</name>
    <name type="synonym">Monochrysis lutheri</name>
    <dbReference type="NCBI Taxonomy" id="2081491"/>
    <lineage>
        <taxon>Eukaryota</taxon>
        <taxon>Haptista</taxon>
        <taxon>Haptophyta</taxon>
        <taxon>Pavlovophyceae</taxon>
        <taxon>Pavlovales</taxon>
        <taxon>Pavlovaceae</taxon>
        <taxon>Diacronema</taxon>
    </lineage>
</organism>
<feature type="domain" description="Mitochondrial splicing suppressor 51-like C-terminal" evidence="1">
    <location>
        <begin position="93"/>
        <end position="277"/>
    </location>
</feature>
<proteinExistence type="predicted"/>
<comment type="caution">
    <text evidence="2">The sequence shown here is derived from an EMBL/GenBank/DDBJ whole genome shotgun (WGS) entry which is preliminary data.</text>
</comment>
<protein>
    <recommendedName>
        <fullName evidence="1">Mitochondrial splicing suppressor 51-like C-terminal domain-containing protein</fullName>
    </recommendedName>
</protein>
<dbReference type="PANTHER" id="PTHR28069:SF1">
    <property type="entry name" value="PROTEIN MSS51, MITOCHONDRIAL"/>
    <property type="match status" value="1"/>
</dbReference>
<accession>A0A8J5XTW1</accession>
<sequence length="304" mass="33357">MAGDARDQWLCVSSARARLDADARWLAEPAHKACFFEPALNARAPHDAGLRATSWSEYWRWRGWSAHASRTLGAGAGRHAPLYRHLSAMLTFPMTLAHVLIRRSRYGFEQGAVTDGELSIAVIGARAEAALPPSAWLELAHAVPAVRGFALHMIGPAVSSDLADGASREVWETGRMRMSLHRGYYHELCARADCRTSVRRPDAYVLFHPGLAHHSWQEGWRRTVRSVLASRSPALVTGFSAADSAANLRFIAREGGGMLADGEAPLRLWANPFASARLLLDEGSGLAVPPLMQPNQSFFVFRAR</sequence>
<evidence type="ECO:0000313" key="3">
    <source>
        <dbReference type="Proteomes" id="UP000751190"/>
    </source>
</evidence>
<dbReference type="OrthoDB" id="5282002at2759"/>
<keyword evidence="3" id="KW-1185">Reference proteome</keyword>
<dbReference type="PANTHER" id="PTHR28069">
    <property type="entry name" value="GH20023P"/>
    <property type="match status" value="1"/>
</dbReference>
<dbReference type="Pfam" id="PF20179">
    <property type="entry name" value="MSS51_C"/>
    <property type="match status" value="1"/>
</dbReference>
<name>A0A8J5XTW1_DIALT</name>
<evidence type="ECO:0000259" key="1">
    <source>
        <dbReference type="Pfam" id="PF20179"/>
    </source>
</evidence>